<accession>A0A7S3VG99</accession>
<dbReference type="PROSITE" id="PS50270">
    <property type="entry name" value="NGF_2"/>
    <property type="match status" value="1"/>
</dbReference>
<dbReference type="InterPro" id="IPR020084">
    <property type="entry name" value="NUDIX_hydrolase_CS"/>
</dbReference>
<gene>
    <name evidence="3" type="ORF">CDEB00056_LOCUS23994</name>
</gene>
<dbReference type="CDD" id="cd04678">
    <property type="entry name" value="NUDIX_MTH2_Nudt15"/>
    <property type="match status" value="1"/>
</dbReference>
<dbReference type="EMBL" id="HBIO01031303">
    <property type="protein sequence ID" value="CAE0479140.1"/>
    <property type="molecule type" value="Transcribed_RNA"/>
</dbReference>
<proteinExistence type="predicted"/>
<dbReference type="InterPro" id="IPR015797">
    <property type="entry name" value="NUDIX_hydrolase-like_dom_sf"/>
</dbReference>
<dbReference type="GO" id="GO:0006203">
    <property type="term" value="P:dGTP catabolic process"/>
    <property type="evidence" value="ECO:0007669"/>
    <property type="project" value="TreeGrafter"/>
</dbReference>
<evidence type="ECO:0000259" key="2">
    <source>
        <dbReference type="PROSITE" id="PS51462"/>
    </source>
</evidence>
<organism evidence="3">
    <name type="scientific">Chaetoceros debilis</name>
    <dbReference type="NCBI Taxonomy" id="122233"/>
    <lineage>
        <taxon>Eukaryota</taxon>
        <taxon>Sar</taxon>
        <taxon>Stramenopiles</taxon>
        <taxon>Ochrophyta</taxon>
        <taxon>Bacillariophyta</taxon>
        <taxon>Coscinodiscophyceae</taxon>
        <taxon>Chaetocerotophycidae</taxon>
        <taxon>Chaetocerotales</taxon>
        <taxon>Chaetocerotaceae</taxon>
        <taxon>Chaetoceros</taxon>
    </lineage>
</organism>
<protein>
    <recommendedName>
        <fullName evidence="2">Nudix hydrolase domain-containing protein</fullName>
    </recommendedName>
</protein>
<name>A0A7S3VG99_9STRA</name>
<dbReference type="PANTHER" id="PTHR16099">
    <property type="entry name" value="8-OXO-DGTP DIPHOSPHATES NUDT15"/>
    <property type="match status" value="1"/>
</dbReference>
<dbReference type="InterPro" id="IPR000086">
    <property type="entry name" value="NUDIX_hydrolase_dom"/>
</dbReference>
<dbReference type="PROSITE" id="PS00893">
    <property type="entry name" value="NUDIX_BOX"/>
    <property type="match status" value="1"/>
</dbReference>
<reference evidence="3" key="1">
    <citation type="submission" date="2021-01" db="EMBL/GenBank/DDBJ databases">
        <authorList>
            <person name="Corre E."/>
            <person name="Pelletier E."/>
            <person name="Niang G."/>
            <person name="Scheremetjew M."/>
            <person name="Finn R."/>
            <person name="Kale V."/>
            <person name="Holt S."/>
            <person name="Cochrane G."/>
            <person name="Meng A."/>
            <person name="Brown T."/>
            <person name="Cohen L."/>
        </authorList>
    </citation>
    <scope>NUCLEOTIDE SEQUENCE</scope>
    <source>
        <strain evidence="3">MM31A-1</strain>
    </source>
</reference>
<evidence type="ECO:0000256" key="1">
    <source>
        <dbReference type="ARBA" id="ARBA00022801"/>
    </source>
</evidence>
<feature type="domain" description="Nudix hydrolase" evidence="2">
    <location>
        <begin position="11"/>
        <end position="144"/>
    </location>
</feature>
<dbReference type="PANTHER" id="PTHR16099:SF5">
    <property type="entry name" value="NUCLEOTIDE TRIPHOSPHATE DIPHOSPHATASE NUDT15"/>
    <property type="match status" value="1"/>
</dbReference>
<evidence type="ECO:0000313" key="3">
    <source>
        <dbReference type="EMBL" id="CAE0479140.1"/>
    </source>
</evidence>
<dbReference type="Pfam" id="PF00293">
    <property type="entry name" value="NUDIX"/>
    <property type="match status" value="1"/>
</dbReference>
<dbReference type="FunFam" id="3.90.79.10:FF:000060">
    <property type="entry name" value="Nudix hydrolase 1"/>
    <property type="match status" value="1"/>
</dbReference>
<dbReference type="SUPFAM" id="SSF55811">
    <property type="entry name" value="Nudix"/>
    <property type="match status" value="1"/>
</dbReference>
<dbReference type="GO" id="GO:0035539">
    <property type="term" value="F:8-oxo-7,8-dihydrodeoxyguanosine triphosphate pyrophosphatase activity"/>
    <property type="evidence" value="ECO:0007669"/>
    <property type="project" value="TreeGrafter"/>
</dbReference>
<dbReference type="GO" id="GO:0005829">
    <property type="term" value="C:cytosol"/>
    <property type="evidence" value="ECO:0007669"/>
    <property type="project" value="TreeGrafter"/>
</dbReference>
<keyword evidence="1" id="KW-0378">Hydrolase</keyword>
<dbReference type="AlphaFoldDB" id="A0A7S3VG99"/>
<dbReference type="Gene3D" id="3.90.79.10">
    <property type="entry name" value="Nucleoside Triphosphate Pyrophosphohydrolase"/>
    <property type="match status" value="1"/>
</dbReference>
<sequence>MSVQENSHEQNVRVGVGVLVQDPLDHTKVFAGIRKGSHGSGTLSLPGGHLEMMESWEDCARREVEEETGLKVHALKMVHVTNDPMPLENKHYITIFMAAKCENESDRPVNLEPNKCEGWNSYSWNDLCEIIASEDEGSKVRLFGPLKRLVEDSPINVTNFLSE</sequence>
<dbReference type="PROSITE" id="PS51462">
    <property type="entry name" value="NUDIX"/>
    <property type="match status" value="1"/>
</dbReference>